<dbReference type="PANTHER" id="PTHR47245">
    <property type="entry name" value="PEPTIDYLPROLYL ISOMERASE"/>
    <property type="match status" value="1"/>
</dbReference>
<dbReference type="InterPro" id="IPR050245">
    <property type="entry name" value="PrsA_foldase"/>
</dbReference>
<comment type="catalytic activity">
    <reaction evidence="1 11">
        <text>[protein]-peptidylproline (omega=180) = [protein]-peptidylproline (omega=0)</text>
        <dbReference type="Rhea" id="RHEA:16237"/>
        <dbReference type="Rhea" id="RHEA-COMP:10747"/>
        <dbReference type="Rhea" id="RHEA-COMP:10748"/>
        <dbReference type="ChEBI" id="CHEBI:83833"/>
        <dbReference type="ChEBI" id="CHEBI:83834"/>
        <dbReference type="EC" id="5.2.1.8"/>
    </reaction>
</comment>
<reference evidence="14 15" key="1">
    <citation type="submission" date="2020-02" db="EMBL/GenBank/DDBJ databases">
        <title>Complete genome sequences of six Lactobacillus iners strains isolated from the human vagina.</title>
        <authorList>
            <person name="France M.T."/>
            <person name="Rutt L."/>
            <person name="Narina S."/>
            <person name="Arbaugh S."/>
            <person name="Humphrys M.S."/>
            <person name="Ma B."/>
            <person name="Hayward M.R."/>
            <person name="Relman D."/>
            <person name="Kwon D.S."/>
            <person name="Ravel J."/>
        </authorList>
    </citation>
    <scope>NUCLEOTIDE SEQUENCE [LARGE SCALE GENOMIC DNA]</scope>
    <source>
        <strain evidence="14 15">C0210C1</strain>
    </source>
</reference>
<dbReference type="InterPro" id="IPR000297">
    <property type="entry name" value="PPIase_PpiC"/>
</dbReference>
<dbReference type="SUPFAM" id="SSF109998">
    <property type="entry name" value="Triger factor/SurA peptide-binding domain-like"/>
    <property type="match status" value="1"/>
</dbReference>
<comment type="function">
    <text evidence="11">Plays a major role in protein secretion by helping the post-translocational extracellular folding of several secreted proteins.</text>
</comment>
<dbReference type="PROSITE" id="PS51257">
    <property type="entry name" value="PROKAR_LIPOPROTEIN"/>
    <property type="match status" value="1"/>
</dbReference>
<sequence length="297" mass="33299">MQFKKSLKTLLLIAAFSGVALTATGCSKTVANYKGGKITQEDFYNKVKKSPAGQAILANMIINKTLQQQYGSQVSKKKVNTAYDNARKQYGARFEMVLQQNGMTPEAYKESIQTNLLLQAALKDIKPITKAQEKKAWKEYQPKVRVQHILVEKEDTAKKVIEELGKGASFKDLAKKYSTDTGTSKNAGKIEPFDSSDTTLDADFKEAAFKLKTGEYTKKPVKTQFGYHIIKMIKHPSKGSFQSHKSEIIARIYQKMAQDQNVIKSVLGVVLKRANVNIKDNDLKNVLTQYMDADLKK</sequence>
<keyword evidence="9 11" id="KW-0413">Isomerase</keyword>
<keyword evidence="6 11" id="KW-0697">Rotamase</keyword>
<dbReference type="SUPFAM" id="SSF54534">
    <property type="entry name" value="FKBP-like"/>
    <property type="match status" value="1"/>
</dbReference>
<keyword evidence="7 11" id="KW-0472">Membrane</keyword>
<dbReference type="NCBIfam" id="NF003356">
    <property type="entry name" value="PRK04405.1"/>
    <property type="match status" value="1"/>
</dbReference>
<evidence type="ECO:0000256" key="3">
    <source>
        <dbReference type="ARBA" id="ARBA00006071"/>
    </source>
</evidence>
<dbReference type="GO" id="GO:0005886">
    <property type="term" value="C:plasma membrane"/>
    <property type="evidence" value="ECO:0007669"/>
    <property type="project" value="UniProtKB-SubCell"/>
</dbReference>
<evidence type="ECO:0000256" key="1">
    <source>
        <dbReference type="ARBA" id="ARBA00000971"/>
    </source>
</evidence>
<name>A0A6G7B0L8_9LACO</name>
<organism evidence="14 15">
    <name type="scientific">Lactobacillus iners</name>
    <dbReference type="NCBI Taxonomy" id="147802"/>
    <lineage>
        <taxon>Bacteria</taxon>
        <taxon>Bacillati</taxon>
        <taxon>Bacillota</taxon>
        <taxon>Bacilli</taxon>
        <taxon>Lactobacillales</taxon>
        <taxon>Lactobacillaceae</taxon>
        <taxon>Lactobacillus</taxon>
    </lineage>
</organism>
<comment type="subcellular location">
    <subcellularLocation>
        <location evidence="2 11">Cell membrane</location>
        <topology evidence="2 11">Lipid-anchor</topology>
    </subcellularLocation>
</comment>
<dbReference type="InterPro" id="IPR027304">
    <property type="entry name" value="Trigger_fact/SurA_dom_sf"/>
</dbReference>
<evidence type="ECO:0000313" key="14">
    <source>
        <dbReference type="EMBL" id="QIH23390.1"/>
    </source>
</evidence>
<protein>
    <recommendedName>
        <fullName evidence="11">Foldase protein PrsA</fullName>
        <ecNumber evidence="11">5.2.1.8</ecNumber>
    </recommendedName>
</protein>
<dbReference type="PROSITE" id="PS50198">
    <property type="entry name" value="PPIC_PPIASE_2"/>
    <property type="match status" value="1"/>
</dbReference>
<gene>
    <name evidence="11" type="primary">prsA</name>
    <name evidence="14" type="ORF">G6Z83_01225</name>
</gene>
<evidence type="ECO:0000256" key="12">
    <source>
        <dbReference type="SAM" id="SignalP"/>
    </source>
</evidence>
<dbReference type="GO" id="GO:0003755">
    <property type="term" value="F:peptidyl-prolyl cis-trans isomerase activity"/>
    <property type="evidence" value="ECO:0007669"/>
    <property type="project" value="UniProtKB-UniRule"/>
</dbReference>
<evidence type="ECO:0000256" key="6">
    <source>
        <dbReference type="ARBA" id="ARBA00023110"/>
    </source>
</evidence>
<dbReference type="EC" id="5.2.1.8" evidence="11"/>
<dbReference type="Gene3D" id="3.10.50.40">
    <property type="match status" value="1"/>
</dbReference>
<dbReference type="HAMAP" id="MF_01145">
    <property type="entry name" value="Foldase_PrsA"/>
    <property type="match status" value="1"/>
</dbReference>
<keyword evidence="10 11" id="KW-0449">Lipoprotein</keyword>
<evidence type="ECO:0000313" key="15">
    <source>
        <dbReference type="Proteomes" id="UP000501676"/>
    </source>
</evidence>
<feature type="domain" description="PpiC" evidence="13">
    <location>
        <begin position="141"/>
        <end position="234"/>
    </location>
</feature>
<evidence type="ECO:0000256" key="5">
    <source>
        <dbReference type="ARBA" id="ARBA00022729"/>
    </source>
</evidence>
<dbReference type="Gene3D" id="1.10.4030.10">
    <property type="entry name" value="Porin chaperone SurA, peptide-binding domain"/>
    <property type="match status" value="1"/>
</dbReference>
<dbReference type="Pfam" id="PF00639">
    <property type="entry name" value="Rotamase"/>
    <property type="match status" value="1"/>
</dbReference>
<evidence type="ECO:0000256" key="4">
    <source>
        <dbReference type="ARBA" id="ARBA00022475"/>
    </source>
</evidence>
<feature type="signal peptide" evidence="12">
    <location>
        <begin position="1"/>
        <end position="22"/>
    </location>
</feature>
<proteinExistence type="inferred from homology"/>
<dbReference type="InterPro" id="IPR023059">
    <property type="entry name" value="Foldase_PrsA"/>
</dbReference>
<evidence type="ECO:0000256" key="2">
    <source>
        <dbReference type="ARBA" id="ARBA00004193"/>
    </source>
</evidence>
<dbReference type="RefSeq" id="WP_006728973.1">
    <property type="nucleotide sequence ID" value="NZ_CP045664.1"/>
</dbReference>
<keyword evidence="5 11" id="KW-0732">Signal</keyword>
<evidence type="ECO:0000256" key="7">
    <source>
        <dbReference type="ARBA" id="ARBA00023136"/>
    </source>
</evidence>
<dbReference type="EMBL" id="CP049228">
    <property type="protein sequence ID" value="QIH23390.1"/>
    <property type="molecule type" value="Genomic_DNA"/>
</dbReference>
<keyword evidence="8 11" id="KW-0564">Palmitate</keyword>
<dbReference type="PANTHER" id="PTHR47245:SF1">
    <property type="entry name" value="FOLDASE PROTEIN PRSA"/>
    <property type="match status" value="1"/>
</dbReference>
<accession>A0A6G7B0L8</accession>
<dbReference type="Proteomes" id="UP000501676">
    <property type="component" value="Chromosome"/>
</dbReference>
<dbReference type="InterPro" id="IPR046357">
    <property type="entry name" value="PPIase_dom_sf"/>
</dbReference>
<feature type="chain" id="PRO_5038797588" description="Foldase protein PrsA" evidence="12">
    <location>
        <begin position="23"/>
        <end position="297"/>
    </location>
</feature>
<evidence type="ECO:0000256" key="10">
    <source>
        <dbReference type="ARBA" id="ARBA00023288"/>
    </source>
</evidence>
<evidence type="ECO:0000256" key="9">
    <source>
        <dbReference type="ARBA" id="ARBA00023235"/>
    </source>
</evidence>
<dbReference type="GO" id="GO:0006457">
    <property type="term" value="P:protein folding"/>
    <property type="evidence" value="ECO:0007669"/>
    <property type="project" value="UniProtKB-UniRule"/>
</dbReference>
<evidence type="ECO:0000256" key="8">
    <source>
        <dbReference type="ARBA" id="ARBA00023139"/>
    </source>
</evidence>
<dbReference type="AlphaFoldDB" id="A0A6G7B0L8"/>
<keyword evidence="4 11" id="KW-1003">Cell membrane</keyword>
<evidence type="ECO:0000256" key="11">
    <source>
        <dbReference type="HAMAP-Rule" id="MF_01145"/>
    </source>
</evidence>
<evidence type="ECO:0000259" key="13">
    <source>
        <dbReference type="PROSITE" id="PS50198"/>
    </source>
</evidence>
<comment type="similarity">
    <text evidence="3 11">Belongs to the PrsA family.</text>
</comment>